<protein>
    <submittedName>
        <fullName evidence="5">Uncharacterized protein</fullName>
    </submittedName>
</protein>
<dbReference type="Proteomes" id="UP000663870">
    <property type="component" value="Unassembled WGS sequence"/>
</dbReference>
<dbReference type="Gene3D" id="2.40.10.500">
    <property type="match status" value="1"/>
</dbReference>
<proteinExistence type="predicted"/>
<dbReference type="PANTHER" id="PTHR10680">
    <property type="entry name" value="PEPTIDYL-GLYCINE ALPHA-AMIDATING MONOOXYGENASE"/>
    <property type="match status" value="1"/>
</dbReference>
<accession>A0A815ZRL0</accession>
<dbReference type="SUPFAM" id="SSF101898">
    <property type="entry name" value="NHL repeat"/>
    <property type="match status" value="1"/>
</dbReference>
<dbReference type="PANTHER" id="PTHR10680:SF28">
    <property type="entry name" value="SMP-30_GLUCONOLACTONASE_LRE-LIKE REGION DOMAIN-CONTAINING PROTEIN"/>
    <property type="match status" value="1"/>
</dbReference>
<comment type="caution">
    <text evidence="5">The sequence shown here is derived from an EMBL/GenBank/DDBJ whole genome shotgun (WGS) entry which is preliminary data.</text>
</comment>
<dbReference type="AlphaFoldDB" id="A0A815ZRL0"/>
<sequence length="407" mass="44967">MSSNTKKIWIVRNEEEQPGKVAVDFAQIQDLDDLKEFLFGPNEKTLYIGHFKGAILSVDASIPIDTTANNPLIFRKGIPNVPKPSPPKPSPVVPKPIPAPPTPVIPNIPVDAQWKQNGVTVAGGHGSGNATDQLNLPHGLFVDDDQTMIIADFDNHRIIQWKMGDTNGQVIAGGNGQGNRLDQLYCPTDMLIDKETNSLIICDQTNRRVVRWPHRSGTTQGEILIDNIACTRVVMGDQRYLYISDYKEHEVRRYQIEDKNGTIVAGGNSEGDGLNQLRCPFYVFVDQQQAVYVSDKNNHRVMKWNKGAKEGIIVAGGQGEGTTLTQLSYPAGLFVDTLGIIYVADHGNHRVMRWPEGEKQGTVIVGGNGEGKGANQFAYPMGLSFDRHGNLYVVDLLNNRVQRFSIE</sequence>
<keyword evidence="6" id="KW-1185">Reference proteome</keyword>
<dbReference type="InterPro" id="IPR011042">
    <property type="entry name" value="6-blade_b-propeller_TolB-like"/>
</dbReference>
<dbReference type="InterPro" id="IPR001258">
    <property type="entry name" value="NHL_repeat"/>
</dbReference>
<name>A0A815ZRL0_9BILA</name>
<dbReference type="Proteomes" id="UP000663854">
    <property type="component" value="Unassembled WGS sequence"/>
</dbReference>
<evidence type="ECO:0000313" key="4">
    <source>
        <dbReference type="EMBL" id="CAF1322458.1"/>
    </source>
</evidence>
<dbReference type="EMBL" id="CAJNOH010003074">
    <property type="protein sequence ID" value="CAF1322458.1"/>
    <property type="molecule type" value="Genomic_DNA"/>
</dbReference>
<dbReference type="Pfam" id="PF01436">
    <property type="entry name" value="NHL"/>
    <property type="match status" value="1"/>
</dbReference>
<evidence type="ECO:0000256" key="2">
    <source>
        <dbReference type="ARBA" id="ARBA00022737"/>
    </source>
</evidence>
<organism evidence="5 6">
    <name type="scientific">Rotaria sordida</name>
    <dbReference type="NCBI Taxonomy" id="392033"/>
    <lineage>
        <taxon>Eukaryota</taxon>
        <taxon>Metazoa</taxon>
        <taxon>Spiralia</taxon>
        <taxon>Gnathifera</taxon>
        <taxon>Rotifera</taxon>
        <taxon>Eurotatoria</taxon>
        <taxon>Bdelloidea</taxon>
        <taxon>Philodinida</taxon>
        <taxon>Philodinidae</taxon>
        <taxon>Rotaria</taxon>
    </lineage>
</organism>
<gene>
    <name evidence="5" type="ORF">JXQ802_LOCUS46782</name>
    <name evidence="4" type="ORF">PYM288_LOCUS30984</name>
</gene>
<dbReference type="EMBL" id="CAJNOL010004361">
    <property type="protein sequence ID" value="CAF1586591.1"/>
    <property type="molecule type" value="Genomic_DNA"/>
</dbReference>
<keyword evidence="3" id="KW-0325">Glycoprotein</keyword>
<reference evidence="5" key="1">
    <citation type="submission" date="2021-02" db="EMBL/GenBank/DDBJ databases">
        <authorList>
            <person name="Nowell W R."/>
        </authorList>
    </citation>
    <scope>NUCLEOTIDE SEQUENCE</scope>
</reference>
<dbReference type="CDD" id="cd05819">
    <property type="entry name" value="NHL"/>
    <property type="match status" value="1"/>
</dbReference>
<evidence type="ECO:0000256" key="1">
    <source>
        <dbReference type="ARBA" id="ARBA00022729"/>
    </source>
</evidence>
<keyword evidence="2" id="KW-0677">Repeat</keyword>
<evidence type="ECO:0000256" key="3">
    <source>
        <dbReference type="ARBA" id="ARBA00023180"/>
    </source>
</evidence>
<evidence type="ECO:0000313" key="6">
    <source>
        <dbReference type="Proteomes" id="UP000663870"/>
    </source>
</evidence>
<keyword evidence="1" id="KW-0732">Signal</keyword>
<evidence type="ECO:0000313" key="5">
    <source>
        <dbReference type="EMBL" id="CAF1586591.1"/>
    </source>
</evidence>
<dbReference type="Gene3D" id="2.120.10.30">
    <property type="entry name" value="TolB, C-terminal domain"/>
    <property type="match status" value="2"/>
</dbReference>
<dbReference type="GO" id="GO:0005576">
    <property type="term" value="C:extracellular region"/>
    <property type="evidence" value="ECO:0007669"/>
    <property type="project" value="TreeGrafter"/>
</dbReference>